<comment type="caution">
    <text evidence="12">The sequence shown here is derived from an EMBL/GenBank/DDBJ whole genome shotgun (WGS) entry which is preliminary data.</text>
</comment>
<dbReference type="GO" id="GO:0003735">
    <property type="term" value="F:structural constituent of ribosome"/>
    <property type="evidence" value="ECO:0007669"/>
    <property type="project" value="InterPro"/>
</dbReference>
<protein>
    <recommendedName>
        <fullName evidence="7 8">Small ribosomal subunit protein uS3</fullName>
    </recommendedName>
</protein>
<dbReference type="STRING" id="442562.Rumeso_01796"/>
<dbReference type="Gene3D" id="3.30.1140.32">
    <property type="entry name" value="Ribosomal protein S3, C-terminal domain"/>
    <property type="match status" value="1"/>
</dbReference>
<feature type="domain" description="KH type-2" evidence="11">
    <location>
        <begin position="39"/>
        <end position="107"/>
    </location>
</feature>
<dbReference type="InterPro" id="IPR057258">
    <property type="entry name" value="Ribosomal_uS3"/>
</dbReference>
<dbReference type="AlphaFoldDB" id="A0A017HRP1"/>
<dbReference type="FunFam" id="3.30.1140.32:FF:000001">
    <property type="entry name" value="30S ribosomal protein S3"/>
    <property type="match status" value="1"/>
</dbReference>
<evidence type="ECO:0000256" key="1">
    <source>
        <dbReference type="ARBA" id="ARBA00010761"/>
    </source>
</evidence>
<dbReference type="PANTHER" id="PTHR11760">
    <property type="entry name" value="30S/40S RIBOSOMAL PROTEIN S3"/>
    <property type="match status" value="1"/>
</dbReference>
<dbReference type="InterPro" id="IPR004044">
    <property type="entry name" value="KH_dom_type_2"/>
</dbReference>
<dbReference type="GO" id="GO:0006412">
    <property type="term" value="P:translation"/>
    <property type="evidence" value="ECO:0007669"/>
    <property type="project" value="UniProtKB-UniRule"/>
</dbReference>
<dbReference type="InterPro" id="IPR005704">
    <property type="entry name" value="Ribosomal_uS3_bac-typ"/>
</dbReference>
<dbReference type="PROSITE" id="PS00548">
    <property type="entry name" value="RIBOSOMAL_S3"/>
    <property type="match status" value="1"/>
</dbReference>
<dbReference type="OrthoDB" id="9806396at2"/>
<comment type="subunit">
    <text evidence="8">Part of the 30S ribosomal subunit. Forms a tight complex with proteins S10 and S14.</text>
</comment>
<evidence type="ECO:0000256" key="8">
    <source>
        <dbReference type="HAMAP-Rule" id="MF_01309"/>
    </source>
</evidence>
<dbReference type="Proteomes" id="UP000019666">
    <property type="component" value="Unassembled WGS sequence"/>
</dbReference>
<dbReference type="GO" id="GO:0022627">
    <property type="term" value="C:cytosolic small ribosomal subunit"/>
    <property type="evidence" value="ECO:0007669"/>
    <property type="project" value="TreeGrafter"/>
</dbReference>
<dbReference type="InterPro" id="IPR001351">
    <property type="entry name" value="Ribosomal_uS3_C"/>
</dbReference>
<dbReference type="FunFam" id="3.30.300.20:FF:000001">
    <property type="entry name" value="30S ribosomal protein S3"/>
    <property type="match status" value="1"/>
</dbReference>
<sequence>MGNKVNPVGMRLQVNRTWDSRWFANSKDFGDLLLEDVRIKDFIKKEAKAAGISRIIIERPHKKCRVTIHAARPGVIIGKKGADIETLRKKVAALTKSELHLNIVEVRKPELDSALVGESIAQQLERRVSFRRAMKRAVQNAMRMGALGIRVNVSGRLGGAEIARTEWYREGRVPLHTLRADIDYALSEAETPYGIIGIKVWIFKGEIMEHDPQARDRKAAELQDSAVPRGARPERRDRDRERGDR</sequence>
<evidence type="ECO:0000256" key="10">
    <source>
        <dbReference type="SAM" id="MobiDB-lite"/>
    </source>
</evidence>
<dbReference type="CDD" id="cd02412">
    <property type="entry name" value="KH-II_30S_S3"/>
    <property type="match status" value="1"/>
</dbReference>
<evidence type="ECO:0000256" key="4">
    <source>
        <dbReference type="ARBA" id="ARBA00022980"/>
    </source>
</evidence>
<dbReference type="Gene3D" id="3.30.300.20">
    <property type="match status" value="1"/>
</dbReference>
<keyword evidence="5 8" id="KW-0687">Ribonucleoprotein</keyword>
<evidence type="ECO:0000256" key="3">
    <source>
        <dbReference type="ARBA" id="ARBA00022884"/>
    </source>
</evidence>
<accession>A0A017HRP1</accession>
<feature type="region of interest" description="Disordered" evidence="10">
    <location>
        <begin position="213"/>
        <end position="245"/>
    </location>
</feature>
<dbReference type="PROSITE" id="PS50823">
    <property type="entry name" value="KH_TYPE_2"/>
    <property type="match status" value="1"/>
</dbReference>
<dbReference type="HOGENOM" id="CLU_058591_0_2_5"/>
<evidence type="ECO:0000259" key="11">
    <source>
        <dbReference type="PROSITE" id="PS50823"/>
    </source>
</evidence>
<reference evidence="12 13" key="1">
    <citation type="submission" date="2013-02" db="EMBL/GenBank/DDBJ databases">
        <authorList>
            <person name="Fiebig A."/>
            <person name="Goeker M."/>
            <person name="Klenk H.-P.P."/>
        </authorList>
    </citation>
    <scope>NUCLEOTIDE SEQUENCE [LARGE SCALE GENOMIC DNA]</scope>
    <source>
        <strain evidence="12 13">DSM 19309</strain>
    </source>
</reference>
<dbReference type="GO" id="GO:0003729">
    <property type="term" value="F:mRNA binding"/>
    <property type="evidence" value="ECO:0007669"/>
    <property type="project" value="UniProtKB-UniRule"/>
</dbReference>
<dbReference type="Pfam" id="PF00189">
    <property type="entry name" value="Ribosomal_S3_C"/>
    <property type="match status" value="1"/>
</dbReference>
<dbReference type="InterPro" id="IPR018280">
    <property type="entry name" value="Ribosomal_uS3_CS"/>
</dbReference>
<dbReference type="Pfam" id="PF07650">
    <property type="entry name" value="KH_2"/>
    <property type="match status" value="1"/>
</dbReference>
<name>A0A017HRP1_9RHOB</name>
<keyword evidence="2 8" id="KW-0699">rRNA-binding</keyword>
<evidence type="ECO:0000256" key="6">
    <source>
        <dbReference type="ARBA" id="ARBA00024998"/>
    </source>
</evidence>
<dbReference type="InterPro" id="IPR009019">
    <property type="entry name" value="KH_sf_prok-type"/>
</dbReference>
<dbReference type="SMART" id="SM00322">
    <property type="entry name" value="KH"/>
    <property type="match status" value="1"/>
</dbReference>
<evidence type="ECO:0000256" key="2">
    <source>
        <dbReference type="ARBA" id="ARBA00022730"/>
    </source>
</evidence>
<dbReference type="GO" id="GO:0019843">
    <property type="term" value="F:rRNA binding"/>
    <property type="evidence" value="ECO:0007669"/>
    <property type="project" value="UniProtKB-UniRule"/>
</dbReference>
<dbReference type="InterPro" id="IPR036419">
    <property type="entry name" value="Ribosomal_S3_C_sf"/>
</dbReference>
<dbReference type="InterPro" id="IPR004087">
    <property type="entry name" value="KH_dom"/>
</dbReference>
<evidence type="ECO:0000256" key="5">
    <source>
        <dbReference type="ARBA" id="ARBA00023274"/>
    </source>
</evidence>
<gene>
    <name evidence="8" type="primary">rpsC</name>
    <name evidence="12" type="ORF">Rumeso_01796</name>
</gene>
<organism evidence="12 13">
    <name type="scientific">Rubellimicrobium mesophilum DSM 19309</name>
    <dbReference type="NCBI Taxonomy" id="442562"/>
    <lineage>
        <taxon>Bacteria</taxon>
        <taxon>Pseudomonadati</taxon>
        <taxon>Pseudomonadota</taxon>
        <taxon>Alphaproteobacteria</taxon>
        <taxon>Rhodobacterales</taxon>
        <taxon>Roseobacteraceae</taxon>
        <taxon>Rubellimicrobium</taxon>
    </lineage>
</organism>
<dbReference type="PANTHER" id="PTHR11760:SF19">
    <property type="entry name" value="SMALL RIBOSOMAL SUBUNIT PROTEIN US3C"/>
    <property type="match status" value="1"/>
</dbReference>
<comment type="similarity">
    <text evidence="1 8 9">Belongs to the universal ribosomal protein uS3 family.</text>
</comment>
<keyword evidence="4 8" id="KW-0689">Ribosomal protein</keyword>
<evidence type="ECO:0000313" key="13">
    <source>
        <dbReference type="Proteomes" id="UP000019666"/>
    </source>
</evidence>
<dbReference type="EMBL" id="AOSK01000041">
    <property type="protein sequence ID" value="EYD76838.1"/>
    <property type="molecule type" value="Genomic_DNA"/>
</dbReference>
<dbReference type="SUPFAM" id="SSF54821">
    <property type="entry name" value="Ribosomal protein S3 C-terminal domain"/>
    <property type="match status" value="1"/>
</dbReference>
<feature type="compositionally biased region" description="Basic and acidic residues" evidence="10">
    <location>
        <begin position="231"/>
        <end position="245"/>
    </location>
</feature>
<keyword evidence="3 8" id="KW-0694">RNA-binding</keyword>
<comment type="function">
    <text evidence="6 8">Binds the lower part of the 30S subunit head. Binds mRNA in the 70S ribosome, positioning it for translation.</text>
</comment>
<evidence type="ECO:0000256" key="9">
    <source>
        <dbReference type="RuleBase" id="RU003624"/>
    </source>
</evidence>
<dbReference type="NCBIfam" id="TIGR01009">
    <property type="entry name" value="rpsC_bact"/>
    <property type="match status" value="1"/>
</dbReference>
<dbReference type="InterPro" id="IPR015946">
    <property type="entry name" value="KH_dom-like_a/b"/>
</dbReference>
<dbReference type="RefSeq" id="WP_037277383.1">
    <property type="nucleotide sequence ID" value="NZ_KK088521.1"/>
</dbReference>
<dbReference type="PATRIC" id="fig|442562.3.peg.1780"/>
<dbReference type="HAMAP" id="MF_01309_B">
    <property type="entry name" value="Ribosomal_uS3_B"/>
    <property type="match status" value="1"/>
</dbReference>
<evidence type="ECO:0000313" key="12">
    <source>
        <dbReference type="EMBL" id="EYD76838.1"/>
    </source>
</evidence>
<proteinExistence type="inferred from homology"/>
<evidence type="ECO:0000256" key="7">
    <source>
        <dbReference type="ARBA" id="ARBA00035257"/>
    </source>
</evidence>
<keyword evidence="13" id="KW-1185">Reference proteome</keyword>
<dbReference type="SUPFAM" id="SSF54814">
    <property type="entry name" value="Prokaryotic type KH domain (KH-domain type II)"/>
    <property type="match status" value="1"/>
</dbReference>